<keyword evidence="1" id="KW-0732">Signal</keyword>
<gene>
    <name evidence="5" type="ORF">FHU37_001295</name>
</gene>
<dbReference type="EMBL" id="JACBZD010000001">
    <property type="protein sequence ID" value="NYI04352.1"/>
    <property type="molecule type" value="Genomic_DNA"/>
</dbReference>
<evidence type="ECO:0000313" key="5">
    <source>
        <dbReference type="EMBL" id="NYI04352.1"/>
    </source>
</evidence>
<dbReference type="Proteomes" id="UP000567795">
    <property type="component" value="Unassembled WGS sequence"/>
</dbReference>
<dbReference type="Pfam" id="PF00553">
    <property type="entry name" value="CBM_2"/>
    <property type="match status" value="1"/>
</dbReference>
<name>A0A853A1F5_9ACTN</name>
<dbReference type="Pfam" id="PF21340">
    <property type="entry name" value="Polysacc_lyase-like"/>
    <property type="match status" value="1"/>
</dbReference>
<evidence type="ECO:0000313" key="6">
    <source>
        <dbReference type="Proteomes" id="UP000567795"/>
    </source>
</evidence>
<dbReference type="RefSeq" id="WP_179813254.1">
    <property type="nucleotide sequence ID" value="NZ_JACBZD010000001.1"/>
</dbReference>
<keyword evidence="2" id="KW-0624">Polysaccharide degradation</keyword>
<dbReference type="InterPro" id="IPR048955">
    <property type="entry name" value="Cip1-like_core"/>
</dbReference>
<protein>
    <recommendedName>
        <fullName evidence="4">CBM2 domain-containing protein</fullName>
    </recommendedName>
</protein>
<feature type="region of interest" description="Disordered" evidence="3">
    <location>
        <begin position="134"/>
        <end position="197"/>
    </location>
</feature>
<accession>A0A853A1F5</accession>
<dbReference type="Gene3D" id="2.60.120.200">
    <property type="match status" value="1"/>
</dbReference>
<proteinExistence type="predicted"/>
<keyword evidence="2" id="KW-0119">Carbohydrate metabolism</keyword>
<sequence length="405" mass="41933">MPVSSSPRGDRRRALAALLAGVLAALAAVAVTALPQRPARADVSAAAVCDVTYRANQWTGGYTAEITVTNLGAALNGWQLRWTYPAGQRVTSAWNAQVTQDGTRVTAVSAAHNASLATGASASFGLQGTWTTANPAPTDFALNGTPCGDQPTPDPTTPDPDPTTPDPDPTTPAPDPGCGTATVCSGFEDQTGTTPSGAWQVGAPNCQGTGTAAIDTSVAHSGGRSLRINGAAGYCNHVFVGTTANVSAIGPVVYGRFYVRHTTALPAAHVTMVTMADANDGGRELRIGGQNGALQWNRERDDATLPEQSPTGVGLSAPLPVGEWVCVRFEVDTTRHAMRTWLGDTEIAGLRVDGTPTQDVDGQWLRGATQPPRPSSLRLGWESYGDGADTLWYDDVALGSAPIGC</sequence>
<dbReference type="PROSITE" id="PS51318">
    <property type="entry name" value="TAT"/>
    <property type="match status" value="1"/>
</dbReference>
<evidence type="ECO:0000256" key="2">
    <source>
        <dbReference type="ARBA" id="ARBA00023326"/>
    </source>
</evidence>
<dbReference type="AlphaFoldDB" id="A0A853A1F5"/>
<dbReference type="InterPro" id="IPR001919">
    <property type="entry name" value="CBD2"/>
</dbReference>
<feature type="domain" description="CBM2" evidence="4">
    <location>
        <begin position="42"/>
        <end position="150"/>
    </location>
</feature>
<organism evidence="5 6">
    <name type="scientific">Allostreptomyces psammosilenae</name>
    <dbReference type="NCBI Taxonomy" id="1892865"/>
    <lineage>
        <taxon>Bacteria</taxon>
        <taxon>Bacillati</taxon>
        <taxon>Actinomycetota</taxon>
        <taxon>Actinomycetes</taxon>
        <taxon>Kitasatosporales</taxon>
        <taxon>Streptomycetaceae</taxon>
        <taxon>Allostreptomyces</taxon>
    </lineage>
</organism>
<keyword evidence="6" id="KW-1185">Reference proteome</keyword>
<dbReference type="GO" id="GO:0000272">
    <property type="term" value="P:polysaccharide catabolic process"/>
    <property type="evidence" value="ECO:0007669"/>
    <property type="project" value="UniProtKB-KW"/>
</dbReference>
<dbReference type="Gene3D" id="2.60.40.290">
    <property type="match status" value="1"/>
</dbReference>
<dbReference type="SMART" id="SM00637">
    <property type="entry name" value="CBD_II"/>
    <property type="match status" value="1"/>
</dbReference>
<evidence type="ECO:0000259" key="4">
    <source>
        <dbReference type="PROSITE" id="PS51173"/>
    </source>
</evidence>
<dbReference type="SUPFAM" id="SSF49384">
    <property type="entry name" value="Carbohydrate-binding domain"/>
    <property type="match status" value="1"/>
</dbReference>
<dbReference type="PROSITE" id="PS51173">
    <property type="entry name" value="CBM2"/>
    <property type="match status" value="1"/>
</dbReference>
<reference evidence="5 6" key="1">
    <citation type="submission" date="2020-07" db="EMBL/GenBank/DDBJ databases">
        <title>Sequencing the genomes of 1000 actinobacteria strains.</title>
        <authorList>
            <person name="Klenk H.-P."/>
        </authorList>
    </citation>
    <scope>NUCLEOTIDE SEQUENCE [LARGE SCALE GENOMIC DNA]</scope>
    <source>
        <strain evidence="5 6">DSM 42178</strain>
    </source>
</reference>
<evidence type="ECO:0000256" key="3">
    <source>
        <dbReference type="SAM" id="MobiDB-lite"/>
    </source>
</evidence>
<dbReference type="GO" id="GO:0030247">
    <property type="term" value="F:polysaccharide binding"/>
    <property type="evidence" value="ECO:0007669"/>
    <property type="project" value="UniProtKB-UniRule"/>
</dbReference>
<dbReference type="InterPro" id="IPR008965">
    <property type="entry name" value="CBM2/CBM3_carb-bd_dom_sf"/>
</dbReference>
<dbReference type="GO" id="GO:0004553">
    <property type="term" value="F:hydrolase activity, hydrolyzing O-glycosyl compounds"/>
    <property type="evidence" value="ECO:0007669"/>
    <property type="project" value="InterPro"/>
</dbReference>
<feature type="compositionally biased region" description="Pro residues" evidence="3">
    <location>
        <begin position="152"/>
        <end position="175"/>
    </location>
</feature>
<feature type="compositionally biased region" description="Polar residues" evidence="3">
    <location>
        <begin position="188"/>
        <end position="197"/>
    </location>
</feature>
<dbReference type="InterPro" id="IPR012291">
    <property type="entry name" value="CBM2_carb-bd_dom_sf"/>
</dbReference>
<evidence type="ECO:0000256" key="1">
    <source>
        <dbReference type="ARBA" id="ARBA00022729"/>
    </source>
</evidence>
<comment type="caution">
    <text evidence="5">The sequence shown here is derived from an EMBL/GenBank/DDBJ whole genome shotgun (WGS) entry which is preliminary data.</text>
</comment>
<dbReference type="InterPro" id="IPR006311">
    <property type="entry name" value="TAT_signal"/>
</dbReference>